<feature type="compositionally biased region" description="Low complexity" evidence="1">
    <location>
        <begin position="507"/>
        <end position="543"/>
    </location>
</feature>
<dbReference type="GeneID" id="94434160"/>
<accession>A0A2C6J8U8</accession>
<feature type="compositionally biased region" description="Low complexity" evidence="1">
    <location>
        <begin position="792"/>
        <end position="820"/>
    </location>
</feature>
<name>A0A2C6J8U8_9APIC</name>
<feature type="compositionally biased region" description="Basic and acidic residues" evidence="1">
    <location>
        <begin position="98"/>
        <end position="110"/>
    </location>
</feature>
<dbReference type="RefSeq" id="XP_067917075.1">
    <property type="nucleotide sequence ID" value="XM_068070949.1"/>
</dbReference>
<feature type="compositionally biased region" description="Basic and acidic residues" evidence="1">
    <location>
        <begin position="1"/>
        <end position="19"/>
    </location>
</feature>
<feature type="compositionally biased region" description="Low complexity" evidence="1">
    <location>
        <begin position="437"/>
        <end position="459"/>
    </location>
</feature>
<feature type="compositionally biased region" description="Low complexity" evidence="1">
    <location>
        <begin position="468"/>
        <end position="489"/>
    </location>
</feature>
<keyword evidence="3" id="KW-1185">Reference proteome</keyword>
<dbReference type="OrthoDB" id="347196at2759"/>
<dbReference type="Proteomes" id="UP000221165">
    <property type="component" value="Unassembled WGS sequence"/>
</dbReference>
<feature type="compositionally biased region" description="Low complexity" evidence="1">
    <location>
        <begin position="655"/>
        <end position="671"/>
    </location>
</feature>
<organism evidence="2 3">
    <name type="scientific">Cystoisospora suis</name>
    <dbReference type="NCBI Taxonomy" id="483139"/>
    <lineage>
        <taxon>Eukaryota</taxon>
        <taxon>Sar</taxon>
        <taxon>Alveolata</taxon>
        <taxon>Apicomplexa</taxon>
        <taxon>Conoidasida</taxon>
        <taxon>Coccidia</taxon>
        <taxon>Eucoccidiorida</taxon>
        <taxon>Eimeriorina</taxon>
        <taxon>Sarcocystidae</taxon>
        <taxon>Cystoisospora</taxon>
    </lineage>
</organism>
<feature type="compositionally biased region" description="Polar residues" evidence="1">
    <location>
        <begin position="64"/>
        <end position="92"/>
    </location>
</feature>
<feature type="compositionally biased region" description="Basic and acidic residues" evidence="1">
    <location>
        <begin position="256"/>
        <end position="270"/>
    </location>
</feature>
<dbReference type="AlphaFoldDB" id="A0A2C6J8U8"/>
<sequence>MLDFRGSLEKKRLLRRESETNPSTPDSQGVHTPDTTGAGVSRLTPTAGGGGRGRKKKVKAPAVSTTSSSPCQEDSSSKGGKTANETRSSSATGEEEADRSKSHPDNTLSADRKALSSSLLLSPRCSRVRLASILSPCRRPVLSITDGESLRYCRRALEYVLLLQPGHLGASVRLLKVLLLLGDFGEAASALEHILRLGDERGRKTSPSHPKGIVSSFSSSESLVLGARKVRWLLRALRREKETVLEDVLSRRQENLKRGERSATKIGEDKLAEDEVGGGGEAEEDGDLEQEFLSKDTQRIRRQLEDLKKEDKAALEWARPGAEKRKVSLSLPYLSSTPSSSIRNPIEGALQILAFLNALLVAVYASFAADEQRESSDTTLLLLPTCATQVITVSPSSHLLPVPSHLVSDLERASLLTEGSSRHVSASSVADHHSRRSCSSGSASPVSRVSPPASSPSPSFRNVAANRSTNTTSMSMSSPSPGSAASFSSENPGEKKGSVDGGESARGPGQSGQPSSLPLSSSSYGGRKRASSSSSIGRTQQQQRQLLLLQQNQQRSRNRLRQEKPRRLKFLHECDSLTSNIPFAFWRAFGQLMRVPHTHVPSCTPFTSYEHMDALEQLWGDATALAHLRSSGLSYKILHANAQAAAVALAGTSSHSSSSSTLCREGNASEGGIAGGGGRRTTASASSSSSKARGSRNGSSSSPAGGGRPGASPGGIEVQSHEKTSTEAVVVIVEEEEEGERGREGGQGLEAASSSSSKRDGGEGKKKTPRTGGIIKDGEEGLSHSQHKGGKTTSAGGLTPSPSSPGSSSSSSTGGIGLSQTGKTSAAMAAARGAIQGVIAAATGVAGAAAHGPSFQWVLWQLQSAMENVE</sequence>
<keyword evidence="2" id="KW-0812">Transmembrane</keyword>
<feature type="compositionally biased region" description="Basic and acidic residues" evidence="1">
    <location>
        <begin position="757"/>
        <end position="766"/>
    </location>
</feature>
<feature type="region of interest" description="Disordered" evidence="1">
    <location>
        <begin position="419"/>
        <end position="543"/>
    </location>
</feature>
<proteinExistence type="predicted"/>
<dbReference type="VEuPathDB" id="ToxoDB:CSUI_010848"/>
<dbReference type="EMBL" id="MIGC01008550">
    <property type="protein sequence ID" value="PHJ15341.1"/>
    <property type="molecule type" value="Genomic_DNA"/>
</dbReference>
<reference evidence="2 3" key="1">
    <citation type="journal article" date="2017" name="Int. J. Parasitol.">
        <title>The genome of the protozoan parasite Cystoisospora suis and a reverse vaccinology approach to identify vaccine candidates.</title>
        <authorList>
            <person name="Palmieri N."/>
            <person name="Shrestha A."/>
            <person name="Ruttkowski B."/>
            <person name="Beck T."/>
            <person name="Vogl C."/>
            <person name="Tomley F."/>
            <person name="Blake D.P."/>
            <person name="Joachim A."/>
        </authorList>
    </citation>
    <scope>NUCLEOTIDE SEQUENCE [LARGE SCALE GENOMIC DNA]</scope>
    <source>
        <strain evidence="2 3">Wien I</strain>
    </source>
</reference>
<feature type="compositionally biased region" description="Polar residues" evidence="1">
    <location>
        <begin position="20"/>
        <end position="35"/>
    </location>
</feature>
<feature type="compositionally biased region" description="Acidic residues" evidence="1">
    <location>
        <begin position="271"/>
        <end position="290"/>
    </location>
</feature>
<evidence type="ECO:0000313" key="3">
    <source>
        <dbReference type="Proteomes" id="UP000221165"/>
    </source>
</evidence>
<evidence type="ECO:0000313" key="2">
    <source>
        <dbReference type="EMBL" id="PHJ15341.1"/>
    </source>
</evidence>
<evidence type="ECO:0000256" key="1">
    <source>
        <dbReference type="SAM" id="MobiDB-lite"/>
    </source>
</evidence>
<protein>
    <submittedName>
        <fullName evidence="2">Transmembrane protein</fullName>
    </submittedName>
</protein>
<feature type="compositionally biased region" description="Low complexity" evidence="1">
    <location>
        <begin position="680"/>
        <end position="703"/>
    </location>
</feature>
<keyword evidence="2" id="KW-0472">Membrane</keyword>
<gene>
    <name evidence="2" type="ORF">CSUI_010848</name>
</gene>
<feature type="region of interest" description="Disordered" evidence="1">
    <location>
        <begin position="655"/>
        <end position="820"/>
    </location>
</feature>
<feature type="region of interest" description="Disordered" evidence="1">
    <location>
        <begin position="256"/>
        <end position="292"/>
    </location>
</feature>
<comment type="caution">
    <text evidence="2">The sequence shown here is derived from an EMBL/GenBank/DDBJ whole genome shotgun (WGS) entry which is preliminary data.</text>
</comment>
<feature type="region of interest" description="Disordered" evidence="1">
    <location>
        <begin position="1"/>
        <end position="110"/>
    </location>
</feature>
<feature type="compositionally biased region" description="Gly residues" evidence="1">
    <location>
        <begin position="704"/>
        <end position="713"/>
    </location>
</feature>